<evidence type="ECO:0000256" key="7">
    <source>
        <dbReference type="SAM" id="Phobius"/>
    </source>
</evidence>
<dbReference type="Gene3D" id="2.60.40.10">
    <property type="entry name" value="Immunoglobulins"/>
    <property type="match status" value="2"/>
</dbReference>
<name>A0A1G9S1R9_9FIRM</name>
<keyword evidence="3" id="KW-0378">Hydrolase</keyword>
<dbReference type="CDD" id="cd12204">
    <property type="entry name" value="CBD_like"/>
    <property type="match status" value="1"/>
</dbReference>
<dbReference type="Proteomes" id="UP000199068">
    <property type="component" value="Unassembled WGS sequence"/>
</dbReference>
<dbReference type="Pfam" id="PF02839">
    <property type="entry name" value="CBM_5_12"/>
    <property type="match status" value="1"/>
</dbReference>
<dbReference type="SUPFAM" id="SSF54556">
    <property type="entry name" value="Chitinase insertion domain"/>
    <property type="match status" value="1"/>
</dbReference>
<comment type="catalytic activity">
    <reaction evidence="1">
        <text>Random endo-hydrolysis of N-acetyl-beta-D-glucosaminide (1-&gt;4)-beta-linkages in chitin and chitodextrins.</text>
        <dbReference type="EC" id="3.2.1.14"/>
    </reaction>
</comment>
<evidence type="ECO:0000313" key="9">
    <source>
        <dbReference type="EMBL" id="SDM28685.1"/>
    </source>
</evidence>
<dbReference type="GO" id="GO:0006032">
    <property type="term" value="P:chitin catabolic process"/>
    <property type="evidence" value="ECO:0007669"/>
    <property type="project" value="UniProtKB-KW"/>
</dbReference>
<dbReference type="InterPro" id="IPR011583">
    <property type="entry name" value="Chitinase_II/V-like_cat"/>
</dbReference>
<dbReference type="InterPro" id="IPR032179">
    <property type="entry name" value="Cry22Aa_Ig-like"/>
</dbReference>
<evidence type="ECO:0000256" key="2">
    <source>
        <dbReference type="ARBA" id="ARBA00012729"/>
    </source>
</evidence>
<evidence type="ECO:0000256" key="3">
    <source>
        <dbReference type="ARBA" id="ARBA00022801"/>
    </source>
</evidence>
<dbReference type="InterPro" id="IPR029070">
    <property type="entry name" value="Chitinase_insertion_sf"/>
</dbReference>
<dbReference type="SUPFAM" id="SSF51055">
    <property type="entry name" value="Carbohydrate binding domain"/>
    <property type="match status" value="2"/>
</dbReference>
<keyword evidence="7" id="KW-1133">Transmembrane helix</keyword>
<dbReference type="EC" id="3.2.1.14" evidence="2"/>
<dbReference type="STRING" id="1121325.SAMN04515677_10831"/>
<dbReference type="InterPro" id="IPR001223">
    <property type="entry name" value="Glyco_hydro18_cat"/>
</dbReference>
<dbReference type="CDD" id="cd06543">
    <property type="entry name" value="GH18_PF-ChiA-like"/>
    <property type="match status" value="1"/>
</dbReference>
<evidence type="ECO:0000256" key="4">
    <source>
        <dbReference type="ARBA" id="ARBA00023024"/>
    </source>
</evidence>
<proteinExistence type="predicted"/>
<evidence type="ECO:0000256" key="5">
    <source>
        <dbReference type="ARBA" id="ARBA00023277"/>
    </source>
</evidence>
<dbReference type="InterPro" id="IPR017853">
    <property type="entry name" value="GH"/>
</dbReference>
<dbReference type="InterPro" id="IPR003610">
    <property type="entry name" value="CBM5/12"/>
</dbReference>
<dbReference type="GO" id="GO:0008843">
    <property type="term" value="F:endochitinase activity"/>
    <property type="evidence" value="ECO:0007669"/>
    <property type="project" value="UniProtKB-EC"/>
</dbReference>
<evidence type="ECO:0000259" key="8">
    <source>
        <dbReference type="PROSITE" id="PS51910"/>
    </source>
</evidence>
<dbReference type="AlphaFoldDB" id="A0A1G9S1R9"/>
<keyword evidence="4" id="KW-0624">Polysaccharide degradation</keyword>
<dbReference type="GO" id="GO:0008061">
    <property type="term" value="F:chitin binding"/>
    <property type="evidence" value="ECO:0007669"/>
    <property type="project" value="InterPro"/>
</dbReference>
<dbReference type="RefSeq" id="WP_092727153.1">
    <property type="nucleotide sequence ID" value="NZ_FNGW01000008.1"/>
</dbReference>
<dbReference type="InterPro" id="IPR050314">
    <property type="entry name" value="Glycosyl_Hydrlase_18"/>
</dbReference>
<feature type="domain" description="GH18" evidence="8">
    <location>
        <begin position="51"/>
        <end position="474"/>
    </location>
</feature>
<dbReference type="GO" id="GO:0005975">
    <property type="term" value="P:carbohydrate metabolic process"/>
    <property type="evidence" value="ECO:0007669"/>
    <property type="project" value="InterPro"/>
</dbReference>
<evidence type="ECO:0000313" key="10">
    <source>
        <dbReference type="Proteomes" id="UP000199068"/>
    </source>
</evidence>
<organism evidence="9 10">
    <name type="scientific">Romboutsia lituseburensis DSM 797</name>
    <dbReference type="NCBI Taxonomy" id="1121325"/>
    <lineage>
        <taxon>Bacteria</taxon>
        <taxon>Bacillati</taxon>
        <taxon>Bacillota</taxon>
        <taxon>Clostridia</taxon>
        <taxon>Peptostreptococcales</taxon>
        <taxon>Peptostreptococcaceae</taxon>
        <taxon>Romboutsia</taxon>
    </lineage>
</organism>
<dbReference type="PANTHER" id="PTHR11177">
    <property type="entry name" value="CHITINASE"/>
    <property type="match status" value="1"/>
</dbReference>
<dbReference type="CDD" id="cd20174">
    <property type="entry name" value="GH18_LinChi78-like_UFR"/>
    <property type="match status" value="1"/>
</dbReference>
<dbReference type="Pfam" id="PF16403">
    <property type="entry name" value="Bact_surface_Ig-like"/>
    <property type="match status" value="2"/>
</dbReference>
<reference evidence="9 10" key="1">
    <citation type="submission" date="2016-10" db="EMBL/GenBank/DDBJ databases">
        <authorList>
            <person name="de Groot N.N."/>
        </authorList>
    </citation>
    <scope>NUCLEOTIDE SEQUENCE [LARGE SCALE GENOMIC DNA]</scope>
    <source>
        <strain evidence="9 10">DSM 797</strain>
    </source>
</reference>
<keyword evidence="4" id="KW-0146">Chitin degradation</keyword>
<dbReference type="EMBL" id="FNGW01000008">
    <property type="protein sequence ID" value="SDM28685.1"/>
    <property type="molecule type" value="Genomic_DNA"/>
</dbReference>
<sequence length="1216" mass="133741">MHIKRLKRTKKSVAIAIIGSMLISTGTPLAGVLTVSANENEIKVVKSNTQKRNVMYYGDWSIWGGQGNFYPKDIPAEELTHLNFAFMDFDAQGNLIFTDKDAAVGAPVGQAGVQWGAPNAGILNALQELRAKNPNLKLGISVGGWSKSGDFSPMAANPQARANFIKNIIKFVEYTNMDFVDLDWEFPGEVRQGDLVDNKNDEGTPHSTPQDKENYTILLEELREALDAKGVENGKDYELTVALPAPKKKQEKIDIDRLFEIVDFANIMTYDLRGAWDDKSGHQTALYPNPNDPINNESEDNLSIDESVDYLIEQGAEPEKIVIGAAFYTRGWDKVAKGDDAKLPGLHQPAQKTGKDADQTPSYGAPNEAPLTNGDSGRAAGCWTYRGLDKLKAQYPGLKEYWDDTAKAPYLYDESTGKFFTYDNVKSVEEKAKYVNENNLGGMIGWMSSQDKPTNGSTKRDELTKTMKKGLFGDSELSDHEIVYSDLDIAATVNTYEQEWGADRKGYEITIKNNERAEESDAVLKEVEKGAETIKAPKLYIKTDKPLNRGDHMSGTVTYENGYTVVDLKSVWEGKNIEQGQTYTFKLSGDAKIESIDIVQRMSDNSPEIARQTIFGEKGPEVNQVPVLKGISNKTIKVGDSFNELAGVTATDKEDGDLTSKIKVSGNVDTTKVGKYELTYKVSDSKGLETVANRTITVEEAVVTPPQEDSDFGVGQGIQWPSQVNAPFADMTAWNNGDFSNNGALNLKKISQDTGVKFFNLGFIQSTGGVSNGKVNWGWGGHEVLSERHADNTQYQGIKKSIKDIREIGGDVTISLGGLNGVAPWEVTQDVNTLYNTYKEIVQGYGLTRIDLDIEGGATNKQHNIANAKAIKKVQDETGVDIVLTLAVMPSGLTSVQLDVLEAYLSQGVDVEVVNIMTMCYGASVPDYAVGSVQAVDNTMKQVKEYFKKYANRELTDEQAYRKVGMTPSVGFEGSAHPIFDTEDTKIIVDHAIEKEIGMVSMWSINRDSKAQDNQGINNAYEHTNLMKQFGKETTTPDPEENKAPVFSGIANKTIKVGEIFDALSGVTATDKEDGNLTDKIKVSGKADTSKAGKYELTYSVTDSKGLTTTAKRTITVESVSVEGDTYDSTKIYYGGELVTYKGQEYKAKWWTQGEAPDKSQAWEKIVKPNEDGSINYEPGMIFTGGETVKYEGKSYKAKWWTNTVPGSDDSWQLIG</sequence>
<dbReference type="InterPro" id="IPR013783">
    <property type="entry name" value="Ig-like_fold"/>
</dbReference>
<dbReference type="PANTHER" id="PTHR11177:SF317">
    <property type="entry name" value="CHITINASE 12-RELATED"/>
    <property type="match status" value="1"/>
</dbReference>
<dbReference type="CDD" id="cd06548">
    <property type="entry name" value="GH18_chitinase"/>
    <property type="match status" value="1"/>
</dbReference>
<dbReference type="PROSITE" id="PS51910">
    <property type="entry name" value="GH18_2"/>
    <property type="match status" value="1"/>
</dbReference>
<keyword evidence="7" id="KW-0472">Membrane</keyword>
<protein>
    <recommendedName>
        <fullName evidence="2">chitinase</fullName>
        <ecNumber evidence="2">3.2.1.14</ecNumber>
    </recommendedName>
</protein>
<dbReference type="SMART" id="SM00495">
    <property type="entry name" value="ChtBD3"/>
    <property type="match status" value="2"/>
</dbReference>
<dbReference type="Gene3D" id="3.20.20.80">
    <property type="entry name" value="Glycosidases"/>
    <property type="match status" value="2"/>
</dbReference>
<dbReference type="SUPFAM" id="SSF51445">
    <property type="entry name" value="(Trans)glycosidases"/>
    <property type="match status" value="2"/>
</dbReference>
<dbReference type="CDD" id="cd12215">
    <property type="entry name" value="ChiC_BD"/>
    <property type="match status" value="1"/>
</dbReference>
<keyword evidence="10" id="KW-1185">Reference proteome</keyword>
<feature type="transmembrane region" description="Helical" evidence="7">
    <location>
        <begin position="12"/>
        <end position="33"/>
    </location>
</feature>
<evidence type="ECO:0000256" key="1">
    <source>
        <dbReference type="ARBA" id="ARBA00000822"/>
    </source>
</evidence>
<keyword evidence="5" id="KW-0119">Carbohydrate metabolism</keyword>
<dbReference type="Gene3D" id="2.10.10.20">
    <property type="entry name" value="Carbohydrate-binding module superfamily 5/12"/>
    <property type="match status" value="2"/>
</dbReference>
<accession>A0A1G9S1R9</accession>
<dbReference type="Gene3D" id="3.10.50.10">
    <property type="match status" value="1"/>
</dbReference>
<gene>
    <name evidence="9" type="ORF">SAMN04515677_10831</name>
</gene>
<dbReference type="GO" id="GO:0005576">
    <property type="term" value="C:extracellular region"/>
    <property type="evidence" value="ECO:0007669"/>
    <property type="project" value="InterPro"/>
</dbReference>
<dbReference type="Pfam" id="PF00704">
    <property type="entry name" value="Glyco_hydro_18"/>
    <property type="match status" value="1"/>
</dbReference>
<dbReference type="InterPro" id="IPR036573">
    <property type="entry name" value="CBM_sf_5/12"/>
</dbReference>
<keyword evidence="7" id="KW-0812">Transmembrane</keyword>
<dbReference type="GO" id="GO:0030246">
    <property type="term" value="F:carbohydrate binding"/>
    <property type="evidence" value="ECO:0007669"/>
    <property type="project" value="InterPro"/>
</dbReference>
<dbReference type="SMART" id="SM00636">
    <property type="entry name" value="Glyco_18"/>
    <property type="match status" value="1"/>
</dbReference>
<feature type="region of interest" description="Disordered" evidence="6">
    <location>
        <begin position="339"/>
        <end position="376"/>
    </location>
</feature>
<dbReference type="Pfam" id="PF14600">
    <property type="entry name" value="CBM_5_12_2"/>
    <property type="match status" value="1"/>
</dbReference>
<dbReference type="InterPro" id="IPR032798">
    <property type="entry name" value="CBM_5_12_2"/>
</dbReference>
<evidence type="ECO:0000256" key="6">
    <source>
        <dbReference type="SAM" id="MobiDB-lite"/>
    </source>
</evidence>